<dbReference type="RefSeq" id="WP_084857790.1">
    <property type="nucleotide sequence ID" value="NZ_JAOTEI010000002.1"/>
</dbReference>
<evidence type="ECO:0000256" key="1">
    <source>
        <dbReference type="SAM" id="SignalP"/>
    </source>
</evidence>
<sequence length="142" mass="15384">MRFSILLLLLGSLASTQALAEACEVLTRSSSDAVKPVERRTCYSYGNMPAEAIAWSCSNESKDMISTQKHKVARCADGSVGSCIAPLTQESLANPNAAGRDEPSTKPAVPKDARVITYYYDTPSLAQARADCERKDGIWQTH</sequence>
<organism evidence="2 3">
    <name type="scientific">Pseudomonas putida</name>
    <name type="common">Arthrobacter siderocapsulatus</name>
    <dbReference type="NCBI Taxonomy" id="303"/>
    <lineage>
        <taxon>Bacteria</taxon>
        <taxon>Pseudomonadati</taxon>
        <taxon>Pseudomonadota</taxon>
        <taxon>Gammaproteobacteria</taxon>
        <taxon>Pseudomonadales</taxon>
        <taxon>Pseudomonadaceae</taxon>
        <taxon>Pseudomonas</taxon>
    </lineage>
</organism>
<name>A0A1X0ZTS7_PSEPU</name>
<reference evidence="2 3" key="1">
    <citation type="submission" date="2017-04" db="EMBL/GenBank/DDBJ databases">
        <title>Presence of VIM-2 positive Pseudomonas species in chickens and their surrounding environment.</title>
        <authorList>
            <person name="Zhang R."/>
        </authorList>
    </citation>
    <scope>NUCLEOTIDE SEQUENCE [LARGE SCALE GENOMIC DNA]</scope>
    <source>
        <strain evidence="2 3">DZ-C18</strain>
    </source>
</reference>
<proteinExistence type="predicted"/>
<feature type="signal peptide" evidence="1">
    <location>
        <begin position="1"/>
        <end position="20"/>
    </location>
</feature>
<protein>
    <submittedName>
        <fullName evidence="2">Uncharacterized protein</fullName>
    </submittedName>
</protein>
<dbReference type="AlphaFoldDB" id="A0A1X0ZTS7"/>
<dbReference type="Proteomes" id="UP000193675">
    <property type="component" value="Unassembled WGS sequence"/>
</dbReference>
<dbReference type="OrthoDB" id="6983232at2"/>
<accession>A0A1X0ZTS7</accession>
<comment type="caution">
    <text evidence="2">The sequence shown here is derived from an EMBL/GenBank/DDBJ whole genome shotgun (WGS) entry which is preliminary data.</text>
</comment>
<evidence type="ECO:0000313" key="3">
    <source>
        <dbReference type="Proteomes" id="UP000193675"/>
    </source>
</evidence>
<dbReference type="EMBL" id="NBWC01000024">
    <property type="protein sequence ID" value="ORL62966.1"/>
    <property type="molecule type" value="Genomic_DNA"/>
</dbReference>
<keyword evidence="1" id="KW-0732">Signal</keyword>
<evidence type="ECO:0000313" key="2">
    <source>
        <dbReference type="EMBL" id="ORL62966.1"/>
    </source>
</evidence>
<feature type="chain" id="PRO_5012778119" evidence="1">
    <location>
        <begin position="21"/>
        <end position="142"/>
    </location>
</feature>
<gene>
    <name evidence="2" type="ORF">B7H17_16570</name>
</gene>